<evidence type="ECO:0000313" key="7">
    <source>
        <dbReference type="EMBL" id="KAE9014046.1"/>
    </source>
</evidence>
<feature type="domain" description="HSF-type DNA-binding" evidence="6">
    <location>
        <begin position="12"/>
        <end position="108"/>
    </location>
</feature>
<dbReference type="PANTHER" id="PTHR10015:SF427">
    <property type="entry name" value="HEAT SHOCK FACTOR PROTEIN"/>
    <property type="match status" value="1"/>
</dbReference>
<evidence type="ECO:0000256" key="2">
    <source>
        <dbReference type="ARBA" id="ARBA00023125"/>
    </source>
</evidence>
<evidence type="ECO:0000256" key="1">
    <source>
        <dbReference type="ARBA" id="ARBA00004123"/>
    </source>
</evidence>
<protein>
    <recommendedName>
        <fullName evidence="6">HSF-type DNA-binding domain-containing protein</fullName>
    </recommendedName>
</protein>
<dbReference type="Pfam" id="PF00447">
    <property type="entry name" value="HSF_DNA-bind"/>
    <property type="match status" value="1"/>
</dbReference>
<dbReference type="Gene3D" id="1.10.10.10">
    <property type="entry name" value="Winged helix-like DNA-binding domain superfamily/Winged helix DNA-binding domain"/>
    <property type="match status" value="1"/>
</dbReference>
<keyword evidence="2" id="KW-0238">DNA-binding</keyword>
<comment type="similarity">
    <text evidence="4">Belongs to the HSF family.</text>
</comment>
<keyword evidence="3" id="KW-0539">Nucleus</keyword>
<dbReference type="InterPro" id="IPR036390">
    <property type="entry name" value="WH_DNA-bd_sf"/>
</dbReference>
<dbReference type="SUPFAM" id="SSF46785">
    <property type="entry name" value="Winged helix' DNA-binding domain"/>
    <property type="match status" value="1"/>
</dbReference>
<feature type="compositionally biased region" description="Low complexity" evidence="5">
    <location>
        <begin position="115"/>
        <end position="126"/>
    </location>
</feature>
<evidence type="ECO:0000313" key="8">
    <source>
        <dbReference type="Proteomes" id="UP000460718"/>
    </source>
</evidence>
<feature type="region of interest" description="Disordered" evidence="5">
    <location>
        <begin position="115"/>
        <end position="135"/>
    </location>
</feature>
<dbReference type="InterPro" id="IPR000232">
    <property type="entry name" value="HSF_DNA-bd"/>
</dbReference>
<evidence type="ECO:0000259" key="6">
    <source>
        <dbReference type="SMART" id="SM00415"/>
    </source>
</evidence>
<dbReference type="PANTHER" id="PTHR10015">
    <property type="entry name" value="HEAT SHOCK TRANSCRIPTION FACTOR"/>
    <property type="match status" value="1"/>
</dbReference>
<sequence length="297" mass="32431">MNSTAGDPASTSVPRFVRAVYDMLQNEDQRILSWSADGSHFQVYDVPRLEVEVLRKYFKHGRFTSFQRQLNNFGFHKWTKTRASVATFSHDVLVRCHLSQLAALVGRTKVKPTTAAAAVTQTRPATSTSTQRPRCLLSSSPELSSAAKKHKLSPRDVCTVDDLADLRFASILEPLWALNDSCNTDEELLLGALDPIELTELAKLDWDAVISPLEVYACDSDSDVDIDCAASSLLTEDDVTAVLSDLDAAQVLPGCELDSLLGGESDTDADFASDADFDANINIDIDVALDADTLLFV</sequence>
<comment type="subcellular location">
    <subcellularLocation>
        <location evidence="1">Nucleus</location>
    </subcellularLocation>
</comment>
<dbReference type="EMBL" id="QXFW01000382">
    <property type="protein sequence ID" value="KAE9014046.1"/>
    <property type="molecule type" value="Genomic_DNA"/>
</dbReference>
<dbReference type="AlphaFoldDB" id="A0A6A3L332"/>
<dbReference type="GO" id="GO:0043565">
    <property type="term" value="F:sequence-specific DNA binding"/>
    <property type="evidence" value="ECO:0007669"/>
    <property type="project" value="InterPro"/>
</dbReference>
<dbReference type="GO" id="GO:0003700">
    <property type="term" value="F:DNA-binding transcription factor activity"/>
    <property type="evidence" value="ECO:0007669"/>
    <property type="project" value="InterPro"/>
</dbReference>
<dbReference type="GO" id="GO:0005634">
    <property type="term" value="C:nucleus"/>
    <property type="evidence" value="ECO:0007669"/>
    <property type="project" value="UniProtKB-SubCell"/>
</dbReference>
<dbReference type="FunFam" id="1.10.10.10:FF:000286">
    <property type="entry name" value="Heat shock transcription factor"/>
    <property type="match status" value="1"/>
</dbReference>
<dbReference type="InterPro" id="IPR036388">
    <property type="entry name" value="WH-like_DNA-bd_sf"/>
</dbReference>
<comment type="caution">
    <text evidence="7">The sequence shown here is derived from an EMBL/GenBank/DDBJ whole genome shotgun (WGS) entry which is preliminary data.</text>
</comment>
<accession>A0A6A3L332</accession>
<gene>
    <name evidence="7" type="ORF">PF011_g8231</name>
</gene>
<evidence type="ECO:0000256" key="3">
    <source>
        <dbReference type="ARBA" id="ARBA00023242"/>
    </source>
</evidence>
<evidence type="ECO:0000256" key="4">
    <source>
        <dbReference type="RuleBase" id="RU004020"/>
    </source>
</evidence>
<proteinExistence type="inferred from homology"/>
<dbReference type="Proteomes" id="UP000460718">
    <property type="component" value="Unassembled WGS sequence"/>
</dbReference>
<name>A0A6A3L332_9STRA</name>
<organism evidence="7 8">
    <name type="scientific">Phytophthora fragariae</name>
    <dbReference type="NCBI Taxonomy" id="53985"/>
    <lineage>
        <taxon>Eukaryota</taxon>
        <taxon>Sar</taxon>
        <taxon>Stramenopiles</taxon>
        <taxon>Oomycota</taxon>
        <taxon>Peronosporomycetes</taxon>
        <taxon>Peronosporales</taxon>
        <taxon>Peronosporaceae</taxon>
        <taxon>Phytophthora</taxon>
    </lineage>
</organism>
<evidence type="ECO:0000256" key="5">
    <source>
        <dbReference type="SAM" id="MobiDB-lite"/>
    </source>
</evidence>
<dbReference type="SMART" id="SM00415">
    <property type="entry name" value="HSF"/>
    <property type="match status" value="1"/>
</dbReference>
<reference evidence="7 8" key="1">
    <citation type="submission" date="2018-09" db="EMBL/GenBank/DDBJ databases">
        <title>Genomic investigation of the strawberry pathogen Phytophthora fragariae indicates pathogenicity is determined by transcriptional variation in three key races.</title>
        <authorList>
            <person name="Adams T.M."/>
            <person name="Armitage A.D."/>
            <person name="Sobczyk M.K."/>
            <person name="Bates H.J."/>
            <person name="Dunwell J.M."/>
            <person name="Nellist C.F."/>
            <person name="Harrison R.J."/>
        </authorList>
    </citation>
    <scope>NUCLEOTIDE SEQUENCE [LARGE SCALE GENOMIC DNA]</scope>
    <source>
        <strain evidence="7 8">SCRP245</strain>
    </source>
</reference>